<evidence type="ECO:0000256" key="1">
    <source>
        <dbReference type="ARBA" id="ARBA00004477"/>
    </source>
</evidence>
<dbReference type="Pfam" id="PF06775">
    <property type="entry name" value="Seipin"/>
    <property type="match status" value="1"/>
</dbReference>
<protein>
    <submittedName>
        <fullName evidence="9">Seipin-like protein</fullName>
    </submittedName>
</protein>
<evidence type="ECO:0000256" key="5">
    <source>
        <dbReference type="ARBA" id="ARBA00023098"/>
    </source>
</evidence>
<sequence length="375" mass="40910">METLGKVSEAATSKTAQRTLVNLSLLTLTSFLLLIPALLASTLFFQNYLPDQVLTTPVHLQYGTGANPFGTAILPSSGLRTQQQYDISVTLSLPRSPANTQRGNFMVALYLLDAGASSEYDAQALPHAAQESYPHAVDRHVLFSSRRPVLVPYQDPLVSLASRLFFLAYHMLFPDSQTCLLTVSMAEHIELGKGTSLPATALLEIQSGQSIETYHTTITLRARLRGLRWFMYHYGILAKTAATLLFWTSECLFMAAAWVVWSLLMGSRSNAGIKAGLSKDVEAIRKEDGSGLDELSDAPRTFPSYGKQAPLRFEPDVKEEASPISRMDDLTPLGGEADDEEEDEGRGGFRGDSGIGTSFSEGGSGIVRRRSSHGR</sequence>
<evidence type="ECO:0000256" key="6">
    <source>
        <dbReference type="ARBA" id="ARBA00023136"/>
    </source>
</evidence>
<comment type="subcellular location">
    <subcellularLocation>
        <location evidence="1">Endoplasmic reticulum membrane</location>
        <topology evidence="1">Multi-pass membrane protein</topology>
    </subcellularLocation>
</comment>
<accession>A0A484G5A8</accession>
<dbReference type="AlphaFoldDB" id="A0A484G5A8"/>
<proteinExistence type="predicted"/>
<keyword evidence="2 8" id="KW-0812">Transmembrane</keyword>
<reference evidence="10" key="2">
    <citation type="journal article" date="2019" name="Mol. Plant Microbe Interact.">
        <title>Genome sequence resources for four phytopathogenic fungi from the Colletotrichum orbiculare species complex.</title>
        <authorList>
            <person name="Gan P."/>
            <person name="Tsushima A."/>
            <person name="Narusaka M."/>
            <person name="Narusaka Y."/>
            <person name="Takano Y."/>
            <person name="Kubo Y."/>
            <person name="Shirasu K."/>
        </authorList>
    </citation>
    <scope>GENOME REANNOTATION</scope>
    <source>
        <strain evidence="10">104-T / ATCC 96160 / CBS 514.97 / LARS 414 / MAFF 240422</strain>
    </source>
</reference>
<dbReference type="GO" id="GO:0140042">
    <property type="term" value="P:lipid droplet formation"/>
    <property type="evidence" value="ECO:0007669"/>
    <property type="project" value="UniProtKB-ARBA"/>
</dbReference>
<dbReference type="GO" id="GO:0006629">
    <property type="term" value="P:lipid metabolic process"/>
    <property type="evidence" value="ECO:0007669"/>
    <property type="project" value="UniProtKB-KW"/>
</dbReference>
<keyword evidence="6 8" id="KW-0472">Membrane</keyword>
<dbReference type="InterPro" id="IPR009617">
    <property type="entry name" value="Seipin"/>
</dbReference>
<comment type="caution">
    <text evidence="9">The sequence shown here is derived from an EMBL/GenBank/DDBJ whole genome shotgun (WGS) entry which is preliminary data.</text>
</comment>
<dbReference type="GO" id="GO:0005789">
    <property type="term" value="C:endoplasmic reticulum membrane"/>
    <property type="evidence" value="ECO:0007669"/>
    <property type="project" value="UniProtKB-SubCell"/>
</dbReference>
<keyword evidence="4 8" id="KW-1133">Transmembrane helix</keyword>
<dbReference type="STRING" id="1213857.A0A484G5A8"/>
<organism evidence="9 10">
    <name type="scientific">Colletotrichum orbiculare (strain 104-T / ATCC 96160 / CBS 514.97 / LARS 414 / MAFF 240422)</name>
    <name type="common">Cucumber anthracnose fungus</name>
    <name type="synonym">Colletotrichum lagenarium</name>
    <dbReference type="NCBI Taxonomy" id="1213857"/>
    <lineage>
        <taxon>Eukaryota</taxon>
        <taxon>Fungi</taxon>
        <taxon>Dikarya</taxon>
        <taxon>Ascomycota</taxon>
        <taxon>Pezizomycotina</taxon>
        <taxon>Sordariomycetes</taxon>
        <taxon>Hypocreomycetidae</taxon>
        <taxon>Glomerellales</taxon>
        <taxon>Glomerellaceae</taxon>
        <taxon>Colletotrichum</taxon>
        <taxon>Colletotrichum orbiculare species complex</taxon>
    </lineage>
</organism>
<keyword evidence="5" id="KW-0443">Lipid metabolism</keyword>
<dbReference type="OrthoDB" id="3990054at2759"/>
<gene>
    <name evidence="9" type="ORF">Cob_v002175</name>
</gene>
<evidence type="ECO:0000256" key="8">
    <source>
        <dbReference type="SAM" id="Phobius"/>
    </source>
</evidence>
<name>A0A484G5A8_COLOR</name>
<feature type="compositionally biased region" description="Basic and acidic residues" evidence="7">
    <location>
        <begin position="313"/>
        <end position="329"/>
    </location>
</feature>
<reference evidence="10" key="1">
    <citation type="journal article" date="2013" name="New Phytol.">
        <title>Comparative genomic and transcriptomic analyses reveal the hemibiotrophic stage shift of Colletotrichum fungi.</title>
        <authorList>
            <person name="Gan P."/>
            <person name="Ikeda K."/>
            <person name="Irieda H."/>
            <person name="Narusaka M."/>
            <person name="O'Connell R.J."/>
            <person name="Narusaka Y."/>
            <person name="Takano Y."/>
            <person name="Kubo Y."/>
            <person name="Shirasu K."/>
        </authorList>
    </citation>
    <scope>NUCLEOTIDE SEQUENCE [LARGE SCALE GENOMIC DNA]</scope>
    <source>
        <strain evidence="10">104-T / ATCC 96160 / CBS 514.97 / LARS 414 / MAFF 240422</strain>
    </source>
</reference>
<keyword evidence="10" id="KW-1185">Reference proteome</keyword>
<evidence type="ECO:0000313" key="9">
    <source>
        <dbReference type="EMBL" id="TDZ24735.1"/>
    </source>
</evidence>
<evidence type="ECO:0000256" key="4">
    <source>
        <dbReference type="ARBA" id="ARBA00022989"/>
    </source>
</evidence>
<dbReference type="Proteomes" id="UP000014480">
    <property type="component" value="Unassembled WGS sequence"/>
</dbReference>
<keyword evidence="3" id="KW-0256">Endoplasmic reticulum</keyword>
<evidence type="ECO:0000256" key="3">
    <source>
        <dbReference type="ARBA" id="ARBA00022824"/>
    </source>
</evidence>
<dbReference type="PANTHER" id="PTHR21212:SF0">
    <property type="entry name" value="SEIPIN"/>
    <property type="match status" value="1"/>
</dbReference>
<evidence type="ECO:0000256" key="7">
    <source>
        <dbReference type="SAM" id="MobiDB-lite"/>
    </source>
</evidence>
<dbReference type="CDD" id="cd23995">
    <property type="entry name" value="Seipin_BSCL2_like"/>
    <property type="match status" value="1"/>
</dbReference>
<evidence type="ECO:0000256" key="2">
    <source>
        <dbReference type="ARBA" id="ARBA00022692"/>
    </source>
</evidence>
<evidence type="ECO:0000313" key="10">
    <source>
        <dbReference type="Proteomes" id="UP000014480"/>
    </source>
</evidence>
<dbReference type="EMBL" id="AMCV02000004">
    <property type="protein sequence ID" value="TDZ24735.1"/>
    <property type="molecule type" value="Genomic_DNA"/>
</dbReference>
<feature type="transmembrane region" description="Helical" evidence="8">
    <location>
        <begin position="20"/>
        <end position="45"/>
    </location>
</feature>
<feature type="region of interest" description="Disordered" evidence="7">
    <location>
        <begin position="289"/>
        <end position="375"/>
    </location>
</feature>
<dbReference type="PANTHER" id="PTHR21212">
    <property type="entry name" value="BERNARDINELLI-SEIP CONGENITAL LIPODYSTROPHY 2 HOMOLOG BSCL2 PROTEIN"/>
    <property type="match status" value="1"/>
</dbReference>